<proteinExistence type="inferred from homology"/>
<keyword evidence="2 8" id="KW-0349">Heme</keyword>
<comment type="subcellular location">
    <subcellularLocation>
        <location evidence="1">Membrane</location>
    </subcellularLocation>
</comment>
<accession>A0AA88LJ42</accession>
<keyword evidence="6" id="KW-0472">Membrane</keyword>
<keyword evidence="11" id="KW-1185">Reference proteome</keyword>
<dbReference type="PROSITE" id="PS00191">
    <property type="entry name" value="CYTOCHROME_B5_1"/>
    <property type="match status" value="1"/>
</dbReference>
<dbReference type="SMART" id="SM01117">
    <property type="entry name" value="Cyt-b5"/>
    <property type="match status" value="1"/>
</dbReference>
<evidence type="ECO:0000256" key="7">
    <source>
        <dbReference type="ARBA" id="ARBA00038168"/>
    </source>
</evidence>
<evidence type="ECO:0000256" key="8">
    <source>
        <dbReference type="RuleBase" id="RU362121"/>
    </source>
</evidence>
<dbReference type="GO" id="GO:0016020">
    <property type="term" value="C:membrane"/>
    <property type="evidence" value="ECO:0007669"/>
    <property type="project" value="UniProtKB-SubCell"/>
</dbReference>
<keyword evidence="4 8" id="KW-0479">Metal-binding</keyword>
<sequence length="126" mass="14422">MTFLSANIHRQAALIVTMFSRISIFCKSIDIFSESVDLRKLPEYSLKEVQEHFTPQDCWIIIGDFVYDVTEFLRKHPGGDEVMLDYAGRDATLAFKGVGHSNAALKILNQYLIGILPPKERIYLRN</sequence>
<gene>
    <name evidence="10" type="ORF">QYM36_000238</name>
</gene>
<protein>
    <recommendedName>
        <fullName evidence="9">Cytochrome b5 heme-binding domain-containing protein</fullName>
    </recommendedName>
</protein>
<dbReference type="PANTHER" id="PTHR19359">
    <property type="entry name" value="CYTOCHROME B5"/>
    <property type="match status" value="1"/>
</dbReference>
<evidence type="ECO:0000256" key="3">
    <source>
        <dbReference type="ARBA" id="ARBA00022692"/>
    </source>
</evidence>
<keyword evidence="3" id="KW-0812">Transmembrane</keyword>
<dbReference type="AlphaFoldDB" id="A0AA88LJ42"/>
<evidence type="ECO:0000256" key="5">
    <source>
        <dbReference type="ARBA" id="ARBA00023004"/>
    </source>
</evidence>
<dbReference type="Proteomes" id="UP001187531">
    <property type="component" value="Unassembled WGS sequence"/>
</dbReference>
<evidence type="ECO:0000256" key="6">
    <source>
        <dbReference type="ARBA" id="ARBA00023136"/>
    </source>
</evidence>
<evidence type="ECO:0000256" key="2">
    <source>
        <dbReference type="ARBA" id="ARBA00022617"/>
    </source>
</evidence>
<dbReference type="Pfam" id="PF00173">
    <property type="entry name" value="Cyt-b5"/>
    <property type="match status" value="1"/>
</dbReference>
<dbReference type="GO" id="GO:0046872">
    <property type="term" value="F:metal ion binding"/>
    <property type="evidence" value="ECO:0007669"/>
    <property type="project" value="UniProtKB-UniRule"/>
</dbReference>
<dbReference type="GO" id="GO:0020037">
    <property type="term" value="F:heme binding"/>
    <property type="evidence" value="ECO:0007669"/>
    <property type="project" value="UniProtKB-UniRule"/>
</dbReference>
<dbReference type="EMBL" id="JAVRJZ010000002">
    <property type="protein sequence ID" value="KAK2725666.1"/>
    <property type="molecule type" value="Genomic_DNA"/>
</dbReference>
<organism evidence="10 11">
    <name type="scientific">Artemia franciscana</name>
    <name type="common">Brine shrimp</name>
    <name type="synonym">Artemia sanfranciscana</name>
    <dbReference type="NCBI Taxonomy" id="6661"/>
    <lineage>
        <taxon>Eukaryota</taxon>
        <taxon>Metazoa</taxon>
        <taxon>Ecdysozoa</taxon>
        <taxon>Arthropoda</taxon>
        <taxon>Crustacea</taxon>
        <taxon>Branchiopoda</taxon>
        <taxon>Anostraca</taxon>
        <taxon>Artemiidae</taxon>
        <taxon>Artemia</taxon>
    </lineage>
</organism>
<evidence type="ECO:0000259" key="9">
    <source>
        <dbReference type="PROSITE" id="PS50255"/>
    </source>
</evidence>
<evidence type="ECO:0000256" key="4">
    <source>
        <dbReference type="ARBA" id="ARBA00022723"/>
    </source>
</evidence>
<keyword evidence="5 8" id="KW-0408">Iron</keyword>
<feature type="domain" description="Cytochrome b5 heme-binding" evidence="9">
    <location>
        <begin position="41"/>
        <end position="117"/>
    </location>
</feature>
<dbReference type="PRINTS" id="PR00363">
    <property type="entry name" value="CYTOCHROMEB5"/>
</dbReference>
<comment type="similarity">
    <text evidence="7 8">Belongs to the cytochrome b5 family.</text>
</comment>
<reference evidence="10" key="1">
    <citation type="submission" date="2023-07" db="EMBL/GenBank/DDBJ databases">
        <title>Chromosome-level genome assembly of Artemia franciscana.</title>
        <authorList>
            <person name="Jo E."/>
        </authorList>
    </citation>
    <scope>NUCLEOTIDE SEQUENCE</scope>
    <source>
        <tissue evidence="10">Whole body</tissue>
    </source>
</reference>
<dbReference type="InterPro" id="IPR036400">
    <property type="entry name" value="Cyt_B5-like_heme/steroid_sf"/>
</dbReference>
<dbReference type="SUPFAM" id="SSF55856">
    <property type="entry name" value="Cytochrome b5-like heme/steroid binding domain"/>
    <property type="match status" value="1"/>
</dbReference>
<dbReference type="InterPro" id="IPR018506">
    <property type="entry name" value="Cyt_B5_heme-BS"/>
</dbReference>
<name>A0AA88LJ42_ARTSF</name>
<dbReference type="PROSITE" id="PS50255">
    <property type="entry name" value="CYTOCHROME_B5_2"/>
    <property type="match status" value="1"/>
</dbReference>
<dbReference type="Gene3D" id="3.10.120.10">
    <property type="entry name" value="Cytochrome b5-like heme/steroid binding domain"/>
    <property type="match status" value="1"/>
</dbReference>
<evidence type="ECO:0000313" key="10">
    <source>
        <dbReference type="EMBL" id="KAK2725666.1"/>
    </source>
</evidence>
<evidence type="ECO:0000313" key="11">
    <source>
        <dbReference type="Proteomes" id="UP001187531"/>
    </source>
</evidence>
<dbReference type="FunFam" id="3.10.120.10:FF:000002">
    <property type="entry name" value="Cytochrome b5 type B"/>
    <property type="match status" value="1"/>
</dbReference>
<dbReference type="InterPro" id="IPR001199">
    <property type="entry name" value="Cyt_B5-like_heme/steroid-bd"/>
</dbReference>
<dbReference type="InterPro" id="IPR050668">
    <property type="entry name" value="Cytochrome_b5"/>
</dbReference>
<comment type="caution">
    <text evidence="10">The sequence shown here is derived from an EMBL/GenBank/DDBJ whole genome shotgun (WGS) entry which is preliminary data.</text>
</comment>
<dbReference type="PANTHER" id="PTHR19359:SF41">
    <property type="entry name" value="GEO08203P1"/>
    <property type="match status" value="1"/>
</dbReference>
<evidence type="ECO:0000256" key="1">
    <source>
        <dbReference type="ARBA" id="ARBA00004370"/>
    </source>
</evidence>